<accession>A0A221T2W8</accession>
<dbReference type="Pfam" id="PF12747">
    <property type="entry name" value="DdrB"/>
    <property type="match status" value="1"/>
</dbReference>
<protein>
    <submittedName>
        <fullName evidence="1">Uncharacterized protein</fullName>
    </submittedName>
</protein>
<reference evidence="1 2" key="1">
    <citation type="submission" date="2017-05" db="EMBL/GenBank/DDBJ databases">
        <title>The complete genome sequence of Deinococcus ficus isolated from the rhizosphere of the Ficus religiosa L. in Taiwan.</title>
        <authorList>
            <person name="Wu K.-M."/>
            <person name="Liao T.-L."/>
            <person name="Liu Y.-M."/>
            <person name="Young C.-C."/>
            <person name="Tsai S.-F."/>
        </authorList>
    </citation>
    <scope>NUCLEOTIDE SEQUENCE [LARGE SCALE GENOMIC DNA]</scope>
    <source>
        <strain evidence="1 2">CC-FR2-10</strain>
        <plasmid evidence="2">pdfi3</plasmid>
    </source>
</reference>
<sequence>MTRASTRPDLSTIPFTIHVTNNLGHQGSMTLPNVQAAMDVIREVSRLGYRCGTVPPGGIELPMRMFPVFDWSVIGADKPFIVGEGADAKLMVRHGGFVYSHRWGPAVSSAKLKLPAKVWFSRGAKQTDDEQAKQGTDAIEYVRLISFSGSGFLTPAYCVPDSVDARGNILERCNTLPGTDGVAFEAYFNQLEAERADYLRNRTQPRAAHAAPH</sequence>
<geneLocation type="plasmid" evidence="2">
    <name>pdfi3</name>
</geneLocation>
<dbReference type="KEGG" id="dfc:DFI_18755"/>
<gene>
    <name evidence="1" type="ORF">DFI_18755</name>
</gene>
<dbReference type="AlphaFoldDB" id="A0A221T2W8"/>
<dbReference type="InterPro" id="IPR024305">
    <property type="entry name" value="ssDNA-bd_DdrB-like"/>
</dbReference>
<proteinExistence type="predicted"/>
<keyword evidence="1" id="KW-0614">Plasmid</keyword>
<keyword evidence="2" id="KW-1185">Reference proteome</keyword>
<dbReference type="RefSeq" id="WP_051307694.1">
    <property type="nucleotide sequence ID" value="NZ_CP021084.1"/>
</dbReference>
<dbReference type="Proteomes" id="UP000259030">
    <property type="component" value="Plasmid pDFI3"/>
</dbReference>
<name>A0A221T2W8_9DEIO</name>
<evidence type="ECO:0000313" key="2">
    <source>
        <dbReference type="Proteomes" id="UP000259030"/>
    </source>
</evidence>
<organism evidence="1 2">
    <name type="scientific">Deinococcus ficus</name>
    <dbReference type="NCBI Taxonomy" id="317577"/>
    <lineage>
        <taxon>Bacteria</taxon>
        <taxon>Thermotogati</taxon>
        <taxon>Deinococcota</taxon>
        <taxon>Deinococci</taxon>
        <taxon>Deinococcales</taxon>
        <taxon>Deinococcaceae</taxon>
        <taxon>Deinococcus</taxon>
    </lineage>
</organism>
<dbReference type="EMBL" id="CP021084">
    <property type="protein sequence ID" value="ASN83239.1"/>
    <property type="molecule type" value="Genomic_DNA"/>
</dbReference>
<evidence type="ECO:0000313" key="1">
    <source>
        <dbReference type="EMBL" id="ASN83239.1"/>
    </source>
</evidence>